<name>A0A9W9USZ4_9EURO</name>
<evidence type="ECO:0000313" key="1">
    <source>
        <dbReference type="EMBL" id="KAJ5356408.1"/>
    </source>
</evidence>
<dbReference type="GeneID" id="81467923"/>
<protein>
    <submittedName>
        <fullName evidence="1">Uncharacterized protein</fullName>
    </submittedName>
</protein>
<dbReference type="RefSeq" id="XP_056574555.1">
    <property type="nucleotide sequence ID" value="XM_056728740.1"/>
</dbReference>
<comment type="caution">
    <text evidence="1">The sequence shown here is derived from an EMBL/GenBank/DDBJ whole genome shotgun (WGS) entry which is preliminary data.</text>
</comment>
<reference evidence="1" key="2">
    <citation type="journal article" date="2023" name="IMA Fungus">
        <title>Comparative genomic study of the Penicillium genus elucidates a diverse pangenome and 15 lateral gene transfer events.</title>
        <authorList>
            <person name="Petersen C."/>
            <person name="Sorensen T."/>
            <person name="Nielsen M.R."/>
            <person name="Sondergaard T.E."/>
            <person name="Sorensen J.L."/>
            <person name="Fitzpatrick D.A."/>
            <person name="Frisvad J.C."/>
            <person name="Nielsen K.L."/>
        </authorList>
    </citation>
    <scope>NUCLEOTIDE SEQUENCE</scope>
    <source>
        <strain evidence="1">IBT 3081</strain>
    </source>
</reference>
<reference evidence="1" key="1">
    <citation type="submission" date="2022-12" db="EMBL/GenBank/DDBJ databases">
        <authorList>
            <person name="Petersen C."/>
        </authorList>
    </citation>
    <scope>NUCLEOTIDE SEQUENCE</scope>
    <source>
        <strain evidence="1">IBT 3081</strain>
    </source>
</reference>
<dbReference type="OrthoDB" id="3649348at2759"/>
<proteinExistence type="predicted"/>
<sequence length="144" mass="15713">MSPLPIIACGGSDPQIFNAVKPLYLPDYEIIHNVTSSASGAVEIPFMLRGQAPPTAEEPNRGTLNYSRPPIAVFAGGLYGDEEIDEMRQACLGLSSVPWLKMDRSVPKPPLGPGYAEHVVDRVKTCLKKIEAEGKMEQDGVWLY</sequence>
<dbReference type="AlphaFoldDB" id="A0A9W9USZ4"/>
<gene>
    <name evidence="1" type="ORF">N7517_011017</name>
</gene>
<dbReference type="EMBL" id="JAPZBT010000006">
    <property type="protein sequence ID" value="KAJ5356408.1"/>
    <property type="molecule type" value="Genomic_DNA"/>
</dbReference>
<dbReference type="Proteomes" id="UP001147752">
    <property type="component" value="Unassembled WGS sequence"/>
</dbReference>
<accession>A0A9W9USZ4</accession>
<organism evidence="1 2">
    <name type="scientific">Penicillium concentricum</name>
    <dbReference type="NCBI Taxonomy" id="293559"/>
    <lineage>
        <taxon>Eukaryota</taxon>
        <taxon>Fungi</taxon>
        <taxon>Dikarya</taxon>
        <taxon>Ascomycota</taxon>
        <taxon>Pezizomycotina</taxon>
        <taxon>Eurotiomycetes</taxon>
        <taxon>Eurotiomycetidae</taxon>
        <taxon>Eurotiales</taxon>
        <taxon>Aspergillaceae</taxon>
        <taxon>Penicillium</taxon>
    </lineage>
</organism>
<evidence type="ECO:0000313" key="2">
    <source>
        <dbReference type="Proteomes" id="UP001147752"/>
    </source>
</evidence>
<keyword evidence="2" id="KW-1185">Reference proteome</keyword>